<accession>A0A0S6VTM1</accession>
<dbReference type="HOGENOM" id="CLU_182794_0_0_0"/>
<name>A0A0S6VTM1_9BACT</name>
<evidence type="ECO:0000313" key="2">
    <source>
        <dbReference type="EMBL" id="GAK50888.1"/>
    </source>
</evidence>
<keyword evidence="3" id="KW-1185">Reference proteome</keyword>
<evidence type="ECO:0000313" key="3">
    <source>
        <dbReference type="Proteomes" id="UP000030700"/>
    </source>
</evidence>
<dbReference type="SUPFAM" id="SSF143120">
    <property type="entry name" value="YefM-like"/>
    <property type="match status" value="1"/>
</dbReference>
<reference evidence="2" key="1">
    <citation type="journal article" date="2015" name="PeerJ">
        <title>First genomic representation of candidate bacterial phylum KSB3 points to enhanced environmental sensing as a trigger of wastewater bulking.</title>
        <authorList>
            <person name="Sekiguchi Y."/>
            <person name="Ohashi A."/>
            <person name="Parks D.H."/>
            <person name="Yamauchi T."/>
            <person name="Tyson G.W."/>
            <person name="Hugenholtz P."/>
        </authorList>
    </citation>
    <scope>NUCLEOTIDE SEQUENCE [LARGE SCALE GENOMIC DNA]</scope>
</reference>
<dbReference type="AlphaFoldDB" id="A0A0S6VTM1"/>
<dbReference type="EMBL" id="DF820456">
    <property type="protein sequence ID" value="GAK50888.1"/>
    <property type="molecule type" value="Genomic_DNA"/>
</dbReference>
<comment type="similarity">
    <text evidence="1">Belongs to the phD/YefM antitoxin family.</text>
</comment>
<dbReference type="STRING" id="1499966.U14_02130"/>
<gene>
    <name evidence="2" type="ORF">U14_02130</name>
</gene>
<dbReference type="Gene3D" id="3.40.1620.10">
    <property type="entry name" value="YefM-like domain"/>
    <property type="match status" value="1"/>
</dbReference>
<evidence type="ECO:0000256" key="1">
    <source>
        <dbReference type="ARBA" id="ARBA00009981"/>
    </source>
</evidence>
<dbReference type="InterPro" id="IPR036165">
    <property type="entry name" value="YefM-like_sf"/>
</dbReference>
<organism evidence="2">
    <name type="scientific">Candidatus Moduliflexus flocculans</name>
    <dbReference type="NCBI Taxonomy" id="1499966"/>
    <lineage>
        <taxon>Bacteria</taxon>
        <taxon>Candidatus Moduliflexota</taxon>
        <taxon>Candidatus Moduliflexia</taxon>
        <taxon>Candidatus Moduliflexales</taxon>
        <taxon>Candidatus Moduliflexaceae</taxon>
    </lineage>
</organism>
<dbReference type="Proteomes" id="UP000030700">
    <property type="component" value="Unassembled WGS sequence"/>
</dbReference>
<proteinExistence type="inferred from homology"/>
<protein>
    <submittedName>
        <fullName evidence="2">Prevent-host-death family protein</fullName>
    </submittedName>
</protein>
<sequence length="97" mass="11498">MKTWKLHDAEIHFSEIVQNSAKEPQMVIDEEKPLAVVIDIMVYRNFVKNSSSQYRPTISELLDELHTIQEDERVEIEIPTRQNRAVEFESDEYEFSL</sequence>